<gene>
    <name evidence="5" type="primary">rimI</name>
    <name evidence="5" type="ORF">ACFOUW_38540</name>
</gene>
<evidence type="ECO:0000313" key="6">
    <source>
        <dbReference type="Proteomes" id="UP001595699"/>
    </source>
</evidence>
<dbReference type="InterPro" id="IPR050832">
    <property type="entry name" value="Bact_Acetyltransf"/>
</dbReference>
<dbReference type="GO" id="GO:0008999">
    <property type="term" value="F:protein-N-terminal-alanine acetyltransferase activity"/>
    <property type="evidence" value="ECO:0007669"/>
    <property type="project" value="UniProtKB-EC"/>
</dbReference>
<proteinExistence type="inferred from homology"/>
<dbReference type="InterPro" id="IPR016181">
    <property type="entry name" value="Acyl_CoA_acyltransferase"/>
</dbReference>
<dbReference type="EC" id="2.3.1.266" evidence="3"/>
<keyword evidence="2 5" id="KW-0012">Acyltransferase</keyword>
<dbReference type="PANTHER" id="PTHR43877">
    <property type="entry name" value="AMINOALKYLPHOSPHONATE N-ACETYLTRANSFERASE-RELATED-RELATED"/>
    <property type="match status" value="1"/>
</dbReference>
<protein>
    <recommendedName>
        <fullName evidence="3">[Ribosomal protein bS18]-alanine N-acetyltransferase</fullName>
        <ecNumber evidence="3">2.3.1.266</ecNumber>
    </recommendedName>
</protein>
<comment type="function">
    <text evidence="3">Acetylates the N-terminal alanine of ribosomal protein bS18.</text>
</comment>
<keyword evidence="5" id="KW-0689">Ribosomal protein</keyword>
<dbReference type="CDD" id="cd04301">
    <property type="entry name" value="NAT_SF"/>
    <property type="match status" value="1"/>
</dbReference>
<feature type="domain" description="N-acetyltransferase" evidence="4">
    <location>
        <begin position="2"/>
        <end position="148"/>
    </location>
</feature>
<reference evidence="6" key="1">
    <citation type="journal article" date="2019" name="Int. J. Syst. Evol. Microbiol.">
        <title>The Global Catalogue of Microorganisms (GCM) 10K type strain sequencing project: providing services to taxonomists for standard genome sequencing and annotation.</title>
        <authorList>
            <consortium name="The Broad Institute Genomics Platform"/>
            <consortium name="The Broad Institute Genome Sequencing Center for Infectious Disease"/>
            <person name="Wu L."/>
            <person name="Ma J."/>
        </authorList>
    </citation>
    <scope>NUCLEOTIDE SEQUENCE [LARGE SCALE GENOMIC DNA]</scope>
    <source>
        <strain evidence="6">CGMCC 4.7241</strain>
    </source>
</reference>
<evidence type="ECO:0000256" key="2">
    <source>
        <dbReference type="ARBA" id="ARBA00023315"/>
    </source>
</evidence>
<dbReference type="RefSeq" id="WP_205117678.1">
    <property type="nucleotide sequence ID" value="NZ_JAFBCM010000001.1"/>
</dbReference>
<dbReference type="Pfam" id="PF00583">
    <property type="entry name" value="Acetyltransf_1"/>
    <property type="match status" value="1"/>
</dbReference>
<keyword evidence="1 5" id="KW-0808">Transferase</keyword>
<dbReference type="PROSITE" id="PS51186">
    <property type="entry name" value="GNAT"/>
    <property type="match status" value="1"/>
</dbReference>
<evidence type="ECO:0000259" key="4">
    <source>
        <dbReference type="PROSITE" id="PS51186"/>
    </source>
</evidence>
<keyword evidence="3" id="KW-0963">Cytoplasm</keyword>
<dbReference type="NCBIfam" id="TIGR01575">
    <property type="entry name" value="rimI"/>
    <property type="match status" value="1"/>
</dbReference>
<accession>A0ABV7YRW4</accession>
<dbReference type="InterPro" id="IPR006464">
    <property type="entry name" value="AcTrfase_RimI/Ard1"/>
</dbReference>
<dbReference type="Proteomes" id="UP001595699">
    <property type="component" value="Unassembled WGS sequence"/>
</dbReference>
<name>A0ABV7YRW4_9ACTN</name>
<dbReference type="SUPFAM" id="SSF55729">
    <property type="entry name" value="Acyl-CoA N-acyltransferases (Nat)"/>
    <property type="match status" value="1"/>
</dbReference>
<organism evidence="5 6">
    <name type="scientific">Tenggerimyces flavus</name>
    <dbReference type="NCBI Taxonomy" id="1708749"/>
    <lineage>
        <taxon>Bacteria</taxon>
        <taxon>Bacillati</taxon>
        <taxon>Actinomycetota</taxon>
        <taxon>Actinomycetes</taxon>
        <taxon>Propionibacteriales</taxon>
        <taxon>Nocardioidaceae</taxon>
        <taxon>Tenggerimyces</taxon>
    </lineage>
</organism>
<evidence type="ECO:0000256" key="1">
    <source>
        <dbReference type="ARBA" id="ARBA00022679"/>
    </source>
</evidence>
<evidence type="ECO:0000313" key="5">
    <source>
        <dbReference type="EMBL" id="MFC3766779.1"/>
    </source>
</evidence>
<keyword evidence="6" id="KW-1185">Reference proteome</keyword>
<dbReference type="GO" id="GO:0005840">
    <property type="term" value="C:ribosome"/>
    <property type="evidence" value="ECO:0007669"/>
    <property type="project" value="UniProtKB-KW"/>
</dbReference>
<keyword evidence="5" id="KW-0687">Ribonucleoprotein</keyword>
<sequence length="148" mass="16299">MDMFRPASTQDLHVLRGLETACFGRDAWGEEALRGELDGVPDTRYVLVAEQGDDVIGYASLLAMAETADVQRIAVHPQAWRRGVGRSLLSALLDEARRRGCGEALLEVRADNHGAIKLYEEFGFAPLARRPGYYDAGNVDAVVLRLEL</sequence>
<evidence type="ECO:0000256" key="3">
    <source>
        <dbReference type="RuleBase" id="RU363094"/>
    </source>
</evidence>
<dbReference type="Gene3D" id="3.40.630.30">
    <property type="match status" value="1"/>
</dbReference>
<dbReference type="EMBL" id="JBHRZH010000060">
    <property type="protein sequence ID" value="MFC3766779.1"/>
    <property type="molecule type" value="Genomic_DNA"/>
</dbReference>
<comment type="caution">
    <text evidence="5">The sequence shown here is derived from an EMBL/GenBank/DDBJ whole genome shotgun (WGS) entry which is preliminary data.</text>
</comment>
<comment type="catalytic activity">
    <reaction evidence="3">
        <text>N-terminal L-alanyl-[ribosomal protein bS18] + acetyl-CoA = N-terminal N(alpha)-acetyl-L-alanyl-[ribosomal protein bS18] + CoA + H(+)</text>
        <dbReference type="Rhea" id="RHEA:43756"/>
        <dbReference type="Rhea" id="RHEA-COMP:10676"/>
        <dbReference type="Rhea" id="RHEA-COMP:10677"/>
        <dbReference type="ChEBI" id="CHEBI:15378"/>
        <dbReference type="ChEBI" id="CHEBI:57287"/>
        <dbReference type="ChEBI" id="CHEBI:57288"/>
        <dbReference type="ChEBI" id="CHEBI:64718"/>
        <dbReference type="ChEBI" id="CHEBI:83683"/>
        <dbReference type="EC" id="2.3.1.266"/>
    </reaction>
</comment>
<comment type="subcellular location">
    <subcellularLocation>
        <location evidence="3">Cytoplasm</location>
    </subcellularLocation>
</comment>
<dbReference type="InterPro" id="IPR000182">
    <property type="entry name" value="GNAT_dom"/>
</dbReference>
<comment type="similarity">
    <text evidence="3">Belongs to the acetyltransferase family. RimI subfamily.</text>
</comment>